<dbReference type="Pfam" id="PF13963">
    <property type="entry name" value="Transpos_assoc"/>
    <property type="match status" value="1"/>
</dbReference>
<dbReference type="PANTHER" id="PTHR10775">
    <property type="entry name" value="OS08G0208400 PROTEIN"/>
    <property type="match status" value="1"/>
</dbReference>
<organism evidence="2">
    <name type="scientific">Nicotiana tabacum</name>
    <name type="common">Common tobacco</name>
    <dbReference type="NCBI Taxonomy" id="4097"/>
    <lineage>
        <taxon>Eukaryota</taxon>
        <taxon>Viridiplantae</taxon>
        <taxon>Streptophyta</taxon>
        <taxon>Embryophyta</taxon>
        <taxon>Tracheophyta</taxon>
        <taxon>Spermatophyta</taxon>
        <taxon>Magnoliopsida</taxon>
        <taxon>eudicotyledons</taxon>
        <taxon>Gunneridae</taxon>
        <taxon>Pentapetalae</taxon>
        <taxon>asterids</taxon>
        <taxon>lamiids</taxon>
        <taxon>Solanales</taxon>
        <taxon>Solanaceae</taxon>
        <taxon>Nicotianoideae</taxon>
        <taxon>Nicotianeae</taxon>
        <taxon>Nicotiana</taxon>
    </lineage>
</organism>
<dbReference type="PaxDb" id="4097-A0A1S3YQ68"/>
<feature type="domain" description="Transposase-associated" evidence="1">
    <location>
        <begin position="5"/>
        <end position="79"/>
    </location>
</feature>
<dbReference type="PANTHER" id="PTHR10775:SF173">
    <property type="match status" value="1"/>
</dbReference>
<dbReference type="AlphaFoldDB" id="A0A1S3YQ68"/>
<accession>A0A1S3YQ68</accession>
<evidence type="ECO:0000313" key="2">
    <source>
        <dbReference type="RefSeq" id="XP_016454278.1"/>
    </source>
</evidence>
<name>A0A1S3YQ68_TOBAC</name>
<proteinExistence type="predicted"/>
<dbReference type="KEGG" id="nta:107778517"/>
<protein>
    <recommendedName>
        <fullName evidence="1">Transposase-associated domain-containing protein</fullName>
    </recommendedName>
</protein>
<dbReference type="OrthoDB" id="1304199at2759"/>
<dbReference type="InterPro" id="IPR029480">
    <property type="entry name" value="Transpos_assoc"/>
</dbReference>
<gene>
    <name evidence="2" type="primary">LOC107778517</name>
</gene>
<evidence type="ECO:0000259" key="1">
    <source>
        <dbReference type="Pfam" id="PF13963"/>
    </source>
</evidence>
<sequence>MAPNKQWMELIHDRLDNAYILGVETFMDFAFKRLGGTREIRCPCVKCCNEISETREMVRSHLIVYGMIQNYTLWYHHGERLGESSSDYEFVDDKINEEGDGEDEIHEILRDLYPTFEGDNMNNDGDVQFEEEQNIEAKRFYRILKDFEQPLYQDSKVSKLSTLVKLLHIKSIGNWSNTSFTMLLKLLKEDLLPDGSNLPDSYYEAKKVIRHLGLSYKKIDACKNDCMLYWNDDKSL</sequence>
<reference evidence="2" key="1">
    <citation type="submission" date="2025-08" db="UniProtKB">
        <authorList>
            <consortium name="RefSeq"/>
        </authorList>
    </citation>
    <scope>IDENTIFICATION</scope>
</reference>
<dbReference type="OMA" id="LWYHHGE"/>
<dbReference type="RefSeq" id="XP_016454278.1">
    <property type="nucleotide sequence ID" value="XM_016598792.1"/>
</dbReference>